<keyword evidence="12" id="KW-1185">Reference proteome</keyword>
<name>A0A386H4A6_9CLOT</name>
<keyword evidence="7" id="KW-0067">ATP-binding</keyword>
<dbReference type="EMBL" id="CP032416">
    <property type="protein sequence ID" value="AYD40542.1"/>
    <property type="molecule type" value="Genomic_DNA"/>
</dbReference>
<dbReference type="Gene3D" id="1.10.287.130">
    <property type="match status" value="1"/>
</dbReference>
<dbReference type="InterPro" id="IPR004358">
    <property type="entry name" value="Sig_transdc_His_kin-like_C"/>
</dbReference>
<evidence type="ECO:0000256" key="3">
    <source>
        <dbReference type="ARBA" id="ARBA00022553"/>
    </source>
</evidence>
<keyword evidence="3" id="KW-0597">Phosphoprotein</keyword>
<dbReference type="Pfam" id="PF02518">
    <property type="entry name" value="HATPase_c"/>
    <property type="match status" value="1"/>
</dbReference>
<dbReference type="Pfam" id="PF00512">
    <property type="entry name" value="HisKA"/>
    <property type="match status" value="1"/>
</dbReference>
<evidence type="ECO:0000256" key="7">
    <source>
        <dbReference type="ARBA" id="ARBA00022840"/>
    </source>
</evidence>
<dbReference type="InterPro" id="IPR003661">
    <property type="entry name" value="HisK_dim/P_dom"/>
</dbReference>
<dbReference type="SUPFAM" id="SSF55874">
    <property type="entry name" value="ATPase domain of HSP90 chaperone/DNA topoisomerase II/histidine kinase"/>
    <property type="match status" value="1"/>
</dbReference>
<dbReference type="OrthoDB" id="9813394at2"/>
<evidence type="ECO:0000256" key="4">
    <source>
        <dbReference type="ARBA" id="ARBA00022679"/>
    </source>
</evidence>
<evidence type="ECO:0000256" key="6">
    <source>
        <dbReference type="ARBA" id="ARBA00022777"/>
    </source>
</evidence>
<dbReference type="CDD" id="cd00082">
    <property type="entry name" value="HisKA"/>
    <property type="match status" value="1"/>
</dbReference>
<dbReference type="PROSITE" id="PS50109">
    <property type="entry name" value="HIS_KIN"/>
    <property type="match status" value="1"/>
</dbReference>
<evidence type="ECO:0000256" key="1">
    <source>
        <dbReference type="ARBA" id="ARBA00000085"/>
    </source>
</evidence>
<dbReference type="InterPro" id="IPR005467">
    <property type="entry name" value="His_kinase_dom"/>
</dbReference>
<evidence type="ECO:0000256" key="5">
    <source>
        <dbReference type="ARBA" id="ARBA00022741"/>
    </source>
</evidence>
<dbReference type="GO" id="GO:0005524">
    <property type="term" value="F:ATP binding"/>
    <property type="evidence" value="ECO:0007669"/>
    <property type="project" value="UniProtKB-KW"/>
</dbReference>
<dbReference type="AlphaFoldDB" id="A0A386H4A6"/>
<evidence type="ECO:0000259" key="10">
    <source>
        <dbReference type="PROSITE" id="PS50109"/>
    </source>
</evidence>
<evidence type="ECO:0000256" key="2">
    <source>
        <dbReference type="ARBA" id="ARBA00012438"/>
    </source>
</evidence>
<evidence type="ECO:0000313" key="12">
    <source>
        <dbReference type="Proteomes" id="UP000266301"/>
    </source>
</evidence>
<dbReference type="SMART" id="SM00388">
    <property type="entry name" value="HisKA"/>
    <property type="match status" value="1"/>
</dbReference>
<keyword evidence="5" id="KW-0547">Nucleotide-binding</keyword>
<reference evidence="11 12" key="1">
    <citation type="journal article" date="2019" name="Int. J. Syst. Evol. Microbiol.">
        <title>Clostridium fermenticellae sp. nov., isolated from the mud in a fermentation cellar for the production of the Chinese liquor, baijiu.</title>
        <authorList>
            <person name="Xu P.X."/>
            <person name="Chai L.J."/>
            <person name="Qiu T."/>
            <person name="Zhang X.J."/>
            <person name="Lu Z.M."/>
            <person name="Xiao C."/>
            <person name="Wang S.T."/>
            <person name="Shen C.H."/>
            <person name="Shi J.S."/>
            <person name="Xu Z.H."/>
        </authorList>
    </citation>
    <scope>NUCLEOTIDE SEQUENCE [LARGE SCALE GENOMIC DNA]</scope>
    <source>
        <strain evidence="11 12">JN500901</strain>
    </source>
</reference>
<dbReference type="GO" id="GO:0000155">
    <property type="term" value="F:phosphorelay sensor kinase activity"/>
    <property type="evidence" value="ECO:0007669"/>
    <property type="project" value="InterPro"/>
</dbReference>
<organism evidence="11 12">
    <name type="scientific">Clostridium fermenticellae</name>
    <dbReference type="NCBI Taxonomy" id="2068654"/>
    <lineage>
        <taxon>Bacteria</taxon>
        <taxon>Bacillati</taxon>
        <taxon>Bacillota</taxon>
        <taxon>Clostridia</taxon>
        <taxon>Eubacteriales</taxon>
        <taxon>Clostridiaceae</taxon>
        <taxon>Clostridium</taxon>
    </lineage>
</organism>
<dbReference type="SMART" id="SM00387">
    <property type="entry name" value="HATPase_c"/>
    <property type="match status" value="1"/>
</dbReference>
<dbReference type="Gene3D" id="3.30.565.10">
    <property type="entry name" value="Histidine kinase-like ATPase, C-terminal domain"/>
    <property type="match status" value="1"/>
</dbReference>
<keyword evidence="4" id="KW-0808">Transferase</keyword>
<comment type="catalytic activity">
    <reaction evidence="1">
        <text>ATP + protein L-histidine = ADP + protein N-phospho-L-histidine.</text>
        <dbReference type="EC" id="2.7.13.3"/>
    </reaction>
</comment>
<evidence type="ECO:0000256" key="9">
    <source>
        <dbReference type="SAM" id="MobiDB-lite"/>
    </source>
</evidence>
<dbReference type="PANTHER" id="PTHR43547:SF2">
    <property type="entry name" value="HYBRID SIGNAL TRANSDUCTION HISTIDINE KINASE C"/>
    <property type="match status" value="1"/>
</dbReference>
<keyword evidence="8" id="KW-0902">Two-component regulatory system</keyword>
<accession>A0A386H4A6</accession>
<dbReference type="KEGG" id="cfer:D4Z93_08380"/>
<feature type="domain" description="Histidine kinase" evidence="10">
    <location>
        <begin position="57"/>
        <end position="279"/>
    </location>
</feature>
<dbReference type="FunFam" id="3.30.565.10:FF:000037">
    <property type="entry name" value="Hybrid sensor histidine kinase/response regulator"/>
    <property type="match status" value="1"/>
</dbReference>
<dbReference type="PANTHER" id="PTHR43547">
    <property type="entry name" value="TWO-COMPONENT HISTIDINE KINASE"/>
    <property type="match status" value="1"/>
</dbReference>
<evidence type="ECO:0000313" key="11">
    <source>
        <dbReference type="EMBL" id="AYD40542.1"/>
    </source>
</evidence>
<keyword evidence="6 11" id="KW-0418">Kinase</keyword>
<evidence type="ECO:0000256" key="8">
    <source>
        <dbReference type="ARBA" id="ARBA00023012"/>
    </source>
</evidence>
<dbReference type="InterPro" id="IPR036890">
    <property type="entry name" value="HATPase_C_sf"/>
</dbReference>
<protein>
    <recommendedName>
        <fullName evidence="2">histidine kinase</fullName>
        <ecNumber evidence="2">2.7.13.3</ecNumber>
    </recommendedName>
</protein>
<dbReference type="InterPro" id="IPR003594">
    <property type="entry name" value="HATPase_dom"/>
</dbReference>
<sequence>MNKMEKKSPNTDDLKHTKRRNYEKNKITRLQNIIKKQNEVIKETLNHDKIRIEFFANLSHEFRTPLNLIFNSLQLCNVIIKRDNLDESKKLTTYINIINQNCYRLIRLTNNMIDMTKIDAGFSELNLDNFNIINIVENITLSVVEYVRNKGINLTFDTNVEEKIMACDADKIERIILNLISNAIKFTEQGGYLYVTVTDMGRNVKISVKDTGTGIPKEKLNGIFKRFVQAGKPCKSDQAGSGIGLCLVKSFVEMHGGTIDVKSRLGCGTEFIIDLPVKTIENKKTVHDTQFNYDDKIDRINIEFSDIYV</sequence>
<gene>
    <name evidence="11" type="ORF">D4Z93_08380</name>
</gene>
<dbReference type="InterPro" id="IPR036097">
    <property type="entry name" value="HisK_dim/P_sf"/>
</dbReference>
<dbReference type="PRINTS" id="PR00344">
    <property type="entry name" value="BCTRLSENSOR"/>
</dbReference>
<proteinExistence type="predicted"/>
<dbReference type="EC" id="2.7.13.3" evidence="2"/>
<feature type="region of interest" description="Disordered" evidence="9">
    <location>
        <begin position="1"/>
        <end position="21"/>
    </location>
</feature>
<dbReference type="SUPFAM" id="SSF47384">
    <property type="entry name" value="Homodimeric domain of signal transducing histidine kinase"/>
    <property type="match status" value="1"/>
</dbReference>
<dbReference type="Proteomes" id="UP000266301">
    <property type="component" value="Chromosome"/>
</dbReference>